<dbReference type="SUPFAM" id="SSF82199">
    <property type="entry name" value="SET domain"/>
    <property type="match status" value="1"/>
</dbReference>
<evidence type="ECO:0000259" key="1">
    <source>
        <dbReference type="PROSITE" id="PS50280"/>
    </source>
</evidence>
<accession>A0AAD7F8F0</accession>
<proteinExistence type="predicted"/>
<dbReference type="AlphaFoldDB" id="A0AAD7F8F0"/>
<sequence length="412" mass="45806">MSSVATSLAEPEKLRPSIRKPHVEVPAGYDKPCEFIERDSRLGSAPNSLTFTTVPFNASDDEPVTECVFFAGSKEVLMDLPGFPGPMMNPTTPVFRLAEARDKGFGLFSTRDLKAGQLILSERPLLVSARGIPVCAPPSFILAQRRQHTLNQLEKAVSFSVNHRMRVKDRDGFMALKNSHLHDGSGPVVGIMRTNGLSLEGLRPGVTDDLKSYNAVCENISRFNHSCSPNVDVRFDIQSFCYQVFAVRDIAAGAELTYSYVPIDRSTAQRNESLEPYDFVCTCTACQDPESDARRASLIDAGPPDVIKWLSSRGPESSNSLFDECSRQIKLMKREGMESTFRYLHVLAAGFEGCIALGDASGASGWAAKLWDLLWHWDHLPRNLYLFLDPASPAHRQHPLWRKRVDRDRTGS</sequence>
<dbReference type="CDD" id="cd20071">
    <property type="entry name" value="SET_SMYD"/>
    <property type="match status" value="1"/>
</dbReference>
<dbReference type="EMBL" id="JARKIF010000043">
    <property type="protein sequence ID" value="KAJ7608657.1"/>
    <property type="molecule type" value="Genomic_DNA"/>
</dbReference>
<protein>
    <recommendedName>
        <fullName evidence="1">SET domain-containing protein</fullName>
    </recommendedName>
</protein>
<gene>
    <name evidence="2" type="ORF">FB45DRAFT_805842</name>
</gene>
<keyword evidence="3" id="KW-1185">Reference proteome</keyword>
<dbReference type="PROSITE" id="PS50280">
    <property type="entry name" value="SET"/>
    <property type="match status" value="1"/>
</dbReference>
<dbReference type="PANTHER" id="PTHR47332:SF4">
    <property type="entry name" value="SET DOMAIN-CONTAINING PROTEIN 5"/>
    <property type="match status" value="1"/>
</dbReference>
<dbReference type="Proteomes" id="UP001221142">
    <property type="component" value="Unassembled WGS sequence"/>
</dbReference>
<evidence type="ECO:0000313" key="2">
    <source>
        <dbReference type="EMBL" id="KAJ7608657.1"/>
    </source>
</evidence>
<evidence type="ECO:0000313" key="3">
    <source>
        <dbReference type="Proteomes" id="UP001221142"/>
    </source>
</evidence>
<dbReference type="Pfam" id="PF00856">
    <property type="entry name" value="SET"/>
    <property type="match status" value="1"/>
</dbReference>
<comment type="caution">
    <text evidence="2">The sequence shown here is derived from an EMBL/GenBank/DDBJ whole genome shotgun (WGS) entry which is preliminary data.</text>
</comment>
<dbReference type="PANTHER" id="PTHR47332">
    <property type="entry name" value="SET DOMAIN-CONTAINING PROTEIN 5"/>
    <property type="match status" value="1"/>
</dbReference>
<organism evidence="2 3">
    <name type="scientific">Roridomyces roridus</name>
    <dbReference type="NCBI Taxonomy" id="1738132"/>
    <lineage>
        <taxon>Eukaryota</taxon>
        <taxon>Fungi</taxon>
        <taxon>Dikarya</taxon>
        <taxon>Basidiomycota</taxon>
        <taxon>Agaricomycotina</taxon>
        <taxon>Agaricomycetes</taxon>
        <taxon>Agaricomycetidae</taxon>
        <taxon>Agaricales</taxon>
        <taxon>Marasmiineae</taxon>
        <taxon>Mycenaceae</taxon>
        <taxon>Roridomyces</taxon>
    </lineage>
</organism>
<feature type="domain" description="SET" evidence="1">
    <location>
        <begin position="93"/>
        <end position="261"/>
    </location>
</feature>
<dbReference type="SMART" id="SM00317">
    <property type="entry name" value="SET"/>
    <property type="match status" value="1"/>
</dbReference>
<name>A0AAD7F8F0_9AGAR</name>
<dbReference type="Gene3D" id="2.170.270.10">
    <property type="entry name" value="SET domain"/>
    <property type="match status" value="1"/>
</dbReference>
<dbReference type="InterPro" id="IPR046341">
    <property type="entry name" value="SET_dom_sf"/>
</dbReference>
<dbReference type="InterPro" id="IPR001214">
    <property type="entry name" value="SET_dom"/>
</dbReference>
<reference evidence="2" key="1">
    <citation type="submission" date="2023-03" db="EMBL/GenBank/DDBJ databases">
        <title>Massive genome expansion in bonnet fungi (Mycena s.s.) driven by repeated elements and novel gene families across ecological guilds.</title>
        <authorList>
            <consortium name="Lawrence Berkeley National Laboratory"/>
            <person name="Harder C.B."/>
            <person name="Miyauchi S."/>
            <person name="Viragh M."/>
            <person name="Kuo A."/>
            <person name="Thoen E."/>
            <person name="Andreopoulos B."/>
            <person name="Lu D."/>
            <person name="Skrede I."/>
            <person name="Drula E."/>
            <person name="Henrissat B."/>
            <person name="Morin E."/>
            <person name="Kohler A."/>
            <person name="Barry K."/>
            <person name="LaButti K."/>
            <person name="Morin E."/>
            <person name="Salamov A."/>
            <person name="Lipzen A."/>
            <person name="Mereny Z."/>
            <person name="Hegedus B."/>
            <person name="Baldrian P."/>
            <person name="Stursova M."/>
            <person name="Weitz H."/>
            <person name="Taylor A."/>
            <person name="Grigoriev I.V."/>
            <person name="Nagy L.G."/>
            <person name="Martin F."/>
            <person name="Kauserud H."/>
        </authorList>
    </citation>
    <scope>NUCLEOTIDE SEQUENCE</scope>
    <source>
        <strain evidence="2">9284</strain>
    </source>
</reference>
<dbReference type="InterPro" id="IPR053185">
    <property type="entry name" value="SET_domain_protein"/>
</dbReference>